<keyword evidence="1" id="KW-1133">Transmembrane helix</keyword>
<gene>
    <name evidence="2" type="ORF">C7H61_12965</name>
</gene>
<sequence length="131" mass="15644">MNKIFIEVDNWEFFLFSIISFSFLTLGITNIDSDWSSTNIFIGILIPIIMLSKIYWFKNYVLVMKRFLYVRISYSKGNLIKISNIKKISFQLNKLIITTKDKRVYIFNVEQISKNELSNLKIFFNQKLNFD</sequence>
<dbReference type="Proteomes" id="UP000238430">
    <property type="component" value="Unassembled WGS sequence"/>
</dbReference>
<accession>A0A2T1N5Y6</accession>
<evidence type="ECO:0000256" key="1">
    <source>
        <dbReference type="SAM" id="Phobius"/>
    </source>
</evidence>
<protein>
    <submittedName>
        <fullName evidence="2">Uncharacterized protein</fullName>
    </submittedName>
</protein>
<organism evidence="2 3">
    <name type="scientific">Mesoflavibacter zeaxanthinifaciens subsp. sabulilitoris</name>
    <dbReference type="NCBI Taxonomy" id="1520893"/>
    <lineage>
        <taxon>Bacteria</taxon>
        <taxon>Pseudomonadati</taxon>
        <taxon>Bacteroidota</taxon>
        <taxon>Flavobacteriia</taxon>
        <taxon>Flavobacteriales</taxon>
        <taxon>Flavobacteriaceae</taxon>
        <taxon>Mesoflavibacter</taxon>
    </lineage>
</organism>
<feature type="transmembrane region" description="Helical" evidence="1">
    <location>
        <begin position="12"/>
        <end position="31"/>
    </location>
</feature>
<evidence type="ECO:0000313" key="3">
    <source>
        <dbReference type="Proteomes" id="UP000238430"/>
    </source>
</evidence>
<dbReference type="RefSeq" id="WP_106680400.1">
    <property type="nucleotide sequence ID" value="NZ_JACHWV010000002.1"/>
</dbReference>
<keyword evidence="1" id="KW-0472">Membrane</keyword>
<keyword evidence="3" id="KW-1185">Reference proteome</keyword>
<name>A0A2T1N5Y6_9FLAO</name>
<dbReference type="AlphaFoldDB" id="A0A2T1N5Y6"/>
<keyword evidence="1" id="KW-0812">Transmembrane</keyword>
<dbReference type="EMBL" id="PXOT01000027">
    <property type="protein sequence ID" value="PSG87015.1"/>
    <property type="molecule type" value="Genomic_DNA"/>
</dbReference>
<reference evidence="2 3" key="1">
    <citation type="submission" date="2018-03" db="EMBL/GenBank/DDBJ databases">
        <title>Mesoflavibacter sp. HG37 and Mesoflavibacter sp. HG96 sp.nov., two marine bacteria isolated from seawater of Western Pacific Ocean.</title>
        <authorList>
            <person name="Cheng H."/>
            <person name="Wu Y.-H."/>
            <person name="Guo L.-L."/>
            <person name="Xu X.-W."/>
        </authorList>
    </citation>
    <scope>NUCLEOTIDE SEQUENCE [LARGE SCALE GENOMIC DNA]</scope>
    <source>
        <strain evidence="2 3">KCTC 42117</strain>
    </source>
</reference>
<comment type="caution">
    <text evidence="2">The sequence shown here is derived from an EMBL/GenBank/DDBJ whole genome shotgun (WGS) entry which is preliminary data.</text>
</comment>
<proteinExistence type="predicted"/>
<evidence type="ECO:0000313" key="2">
    <source>
        <dbReference type="EMBL" id="PSG87015.1"/>
    </source>
</evidence>
<feature type="transmembrane region" description="Helical" evidence="1">
    <location>
        <begin position="37"/>
        <end position="56"/>
    </location>
</feature>